<feature type="coiled-coil region" evidence="1">
    <location>
        <begin position="193"/>
        <end position="227"/>
    </location>
</feature>
<dbReference type="EMBL" id="PGGS01000027">
    <property type="protein sequence ID" value="PNH11577.1"/>
    <property type="molecule type" value="Genomic_DNA"/>
</dbReference>
<feature type="region of interest" description="Disordered" evidence="2">
    <location>
        <begin position="309"/>
        <end position="343"/>
    </location>
</feature>
<dbReference type="PANTHER" id="PTHR14873:SF1">
    <property type="entry name" value="OS06G0694100 PROTEIN"/>
    <property type="match status" value="1"/>
</dbReference>
<proteinExistence type="predicted"/>
<dbReference type="OrthoDB" id="541027at2759"/>
<feature type="region of interest" description="Disordered" evidence="2">
    <location>
        <begin position="243"/>
        <end position="262"/>
    </location>
</feature>
<feature type="compositionally biased region" description="Low complexity" evidence="2">
    <location>
        <begin position="1173"/>
        <end position="1187"/>
    </location>
</feature>
<reference evidence="3 4" key="1">
    <citation type="journal article" date="2017" name="Mol. Biol. Evol.">
        <title>The 4-celled Tetrabaena socialis nuclear genome reveals the essential components for genetic control of cell number at the origin of multicellularity in the volvocine lineage.</title>
        <authorList>
            <person name="Featherston J."/>
            <person name="Arakaki Y."/>
            <person name="Hanschen E.R."/>
            <person name="Ferris P.J."/>
            <person name="Michod R.E."/>
            <person name="Olson B.J.S.C."/>
            <person name="Nozaki H."/>
            <person name="Durand P.M."/>
        </authorList>
    </citation>
    <scope>NUCLEOTIDE SEQUENCE [LARGE SCALE GENOMIC DNA]</scope>
    <source>
        <strain evidence="3 4">NIES-571</strain>
    </source>
</reference>
<feature type="compositionally biased region" description="Polar residues" evidence="2">
    <location>
        <begin position="1189"/>
        <end position="1199"/>
    </location>
</feature>
<feature type="compositionally biased region" description="Low complexity" evidence="2">
    <location>
        <begin position="311"/>
        <end position="343"/>
    </location>
</feature>
<accession>A0A2J8AGE0</accession>
<feature type="region of interest" description="Disordered" evidence="2">
    <location>
        <begin position="723"/>
        <end position="772"/>
    </location>
</feature>
<dbReference type="Proteomes" id="UP000236333">
    <property type="component" value="Unassembled WGS sequence"/>
</dbReference>
<evidence type="ECO:0000256" key="2">
    <source>
        <dbReference type="SAM" id="MobiDB-lite"/>
    </source>
</evidence>
<feature type="region of interest" description="Disordered" evidence="2">
    <location>
        <begin position="1"/>
        <end position="27"/>
    </location>
</feature>
<feature type="compositionally biased region" description="Low complexity" evidence="2">
    <location>
        <begin position="732"/>
        <end position="760"/>
    </location>
</feature>
<evidence type="ECO:0000313" key="3">
    <source>
        <dbReference type="EMBL" id="PNH11577.1"/>
    </source>
</evidence>
<keyword evidence="1" id="KW-0175">Coiled coil</keyword>
<feature type="region of interest" description="Disordered" evidence="2">
    <location>
        <begin position="597"/>
        <end position="617"/>
    </location>
</feature>
<feature type="compositionally biased region" description="Basic residues" evidence="2">
    <location>
        <begin position="606"/>
        <end position="615"/>
    </location>
</feature>
<organism evidence="3 4">
    <name type="scientific">Tetrabaena socialis</name>
    <dbReference type="NCBI Taxonomy" id="47790"/>
    <lineage>
        <taxon>Eukaryota</taxon>
        <taxon>Viridiplantae</taxon>
        <taxon>Chlorophyta</taxon>
        <taxon>core chlorophytes</taxon>
        <taxon>Chlorophyceae</taxon>
        <taxon>CS clade</taxon>
        <taxon>Chlamydomonadales</taxon>
        <taxon>Tetrabaenaceae</taxon>
        <taxon>Tetrabaena</taxon>
    </lineage>
</organism>
<feature type="compositionally biased region" description="Polar residues" evidence="2">
    <location>
        <begin position="18"/>
        <end position="27"/>
    </location>
</feature>
<feature type="coiled-coil region" evidence="1">
    <location>
        <begin position="617"/>
        <end position="651"/>
    </location>
</feature>
<keyword evidence="4" id="KW-1185">Reference proteome</keyword>
<sequence length="1199" mass="124013">MLATEMMVDGAALPRAATPSSPGLSSLFQELHDDADTCTSGSDLKAEACAASANPFPQPGWSTGAGALPLHLQGLFRMPQPLGLQLQQQAQAAGLGHPGPQHFAHGLAPAPFHHAFFPASQPHAQHAVSNTNLITTAAVPTAQPQPQHQPQHQPQPAFTTGAGFPAFAVPGYDGAAGAEPLGGRRGRKGRPRLPDLQQQVEGLLDQFKRLSHENGFLRNKLKALERVVPLRDVSLGFLEEVKTGGRGARSSSSNGGAGAGADAGGGNDLSTAVYAAAQQAARSVADTSWAQASGSLAAAATVTGWPGRPEATAAGAWGSSSSSMAGQSSTTSTSSQGAAPEREAAASAGAWGGAFGAAVGAPLLLALCPGPDGEVPAIPPSACEALKQITPRQFQQLWKHFTLQFGVLMASADALGPESPQSARLGRFFERILTYLDKVLLLAPLAFIASMHVNIETGQPDAPDDTFWYAIGASLNLNEQQLEEVDSIAELYAHNVAPVLRERVQLAHELSQRLTAVSATQPGSSAENLTVLSEVDELAERLRQNVLKEHQKHWDSGDFLCLSCLSPYQVAKALAASYPYIPDGAFTVGSSAGAPLPGCSGVRVTGNRRGRKPKPRQADLERQLDSLAEQFQQLSQENGFLRNKLKVLERVVPYRDESVGFIAQLLSQAEADSQVQEEQAVAEAEAGAPSSTQRQPSPAHSADVGGGASCSAAAGAAAAASGSEQTSCNRTSSSGGASASASGAFLQSARRGGRAAGRPSASPPPSRSGEPIIVQLCPTPDGTAPSITAATVEEMKRVTPDHFRLLWKHICLQLGVLVAGAEVHGPGSSPYVRMERFLERILAYLDKITLLSPASFLQTMYMNVETGQQERPPDQFWLTCARSLQLTLQQLVEVATLAQVYQQNVIPVMQQRLQLSAELSTRLASAASPTGSSGDAFQAVPEVDDLAKQLQRNVLKEHQAHWEIGDFLCSSVLTPLQVSKALAVCFPYIPDGVAMLHAFKLISSNIGQGPSQAGQQFPSLPGLLASHLPAIGALMAATRQMQQQQQQQGASAAGRPAPNAAGSAAGGLQPQQLQALMAMLSGAAQPQAAAAAAAVPPTAAQLLGVAGVLQSGQLQGLAGALQAGPLQALAGALQPGQLQAILAGLQAVGGRSSAAAPQAPSFTALMADAGGLGAPAPAQAAQRSASDGTAPQGNAPRSG</sequence>
<feature type="region of interest" description="Disordered" evidence="2">
    <location>
        <begin position="674"/>
        <end position="709"/>
    </location>
</feature>
<feature type="compositionally biased region" description="Low complexity" evidence="2">
    <location>
        <begin position="674"/>
        <end position="691"/>
    </location>
</feature>
<feature type="region of interest" description="Disordered" evidence="2">
    <location>
        <begin position="1042"/>
        <end position="1065"/>
    </location>
</feature>
<name>A0A2J8AGE0_9CHLO</name>
<dbReference type="PANTHER" id="PTHR14873">
    <property type="entry name" value="OS06G0694100 PROTEIN"/>
    <property type="match status" value="1"/>
</dbReference>
<evidence type="ECO:0000256" key="1">
    <source>
        <dbReference type="SAM" id="Coils"/>
    </source>
</evidence>
<gene>
    <name evidence="3" type="ORF">TSOC_001638</name>
</gene>
<dbReference type="AlphaFoldDB" id="A0A2J8AGE0"/>
<evidence type="ECO:0000313" key="4">
    <source>
        <dbReference type="Proteomes" id="UP000236333"/>
    </source>
</evidence>
<protein>
    <submittedName>
        <fullName evidence="3">Uncharacterized protein</fullName>
    </submittedName>
</protein>
<comment type="caution">
    <text evidence="3">The sequence shown here is derived from an EMBL/GenBank/DDBJ whole genome shotgun (WGS) entry which is preliminary data.</text>
</comment>
<feature type="region of interest" description="Disordered" evidence="2">
    <location>
        <begin position="1173"/>
        <end position="1199"/>
    </location>
</feature>